<evidence type="ECO:0000313" key="2">
    <source>
        <dbReference type="Proteomes" id="UP000827872"/>
    </source>
</evidence>
<sequence>MGFAYQKSRVLQVLQGYLAHQGREAQEVFQVHMGIQDCQGCLVQRALKVIQDSPLGKQSVESRAILEE</sequence>
<organism evidence="1 2">
    <name type="scientific">Sphaerodactylus townsendi</name>
    <dbReference type="NCBI Taxonomy" id="933632"/>
    <lineage>
        <taxon>Eukaryota</taxon>
        <taxon>Metazoa</taxon>
        <taxon>Chordata</taxon>
        <taxon>Craniata</taxon>
        <taxon>Vertebrata</taxon>
        <taxon>Euteleostomi</taxon>
        <taxon>Lepidosauria</taxon>
        <taxon>Squamata</taxon>
        <taxon>Bifurcata</taxon>
        <taxon>Gekkota</taxon>
        <taxon>Sphaerodactylidae</taxon>
        <taxon>Sphaerodactylus</taxon>
    </lineage>
</organism>
<keyword evidence="2" id="KW-1185">Reference proteome</keyword>
<gene>
    <name evidence="1" type="ORF">K3G42_016887</name>
</gene>
<protein>
    <submittedName>
        <fullName evidence="1">Uncharacterized protein</fullName>
    </submittedName>
</protein>
<reference evidence="1" key="1">
    <citation type="submission" date="2021-08" db="EMBL/GenBank/DDBJ databases">
        <title>The first chromosome-level gecko genome reveals the dynamic sex chromosomes of Neotropical dwarf geckos (Sphaerodactylidae: Sphaerodactylus).</title>
        <authorList>
            <person name="Pinto B.J."/>
            <person name="Keating S.E."/>
            <person name="Gamble T."/>
        </authorList>
    </citation>
    <scope>NUCLEOTIDE SEQUENCE</scope>
    <source>
        <strain evidence="1">TG3544</strain>
    </source>
</reference>
<dbReference type="Proteomes" id="UP000827872">
    <property type="component" value="Linkage Group LG05"/>
</dbReference>
<evidence type="ECO:0000313" key="1">
    <source>
        <dbReference type="EMBL" id="KAH7999674.1"/>
    </source>
</evidence>
<proteinExistence type="predicted"/>
<accession>A0ACB8F458</accession>
<name>A0ACB8F458_9SAUR</name>
<comment type="caution">
    <text evidence="1">The sequence shown here is derived from an EMBL/GenBank/DDBJ whole genome shotgun (WGS) entry which is preliminary data.</text>
</comment>
<dbReference type="EMBL" id="CM037618">
    <property type="protein sequence ID" value="KAH7999674.1"/>
    <property type="molecule type" value="Genomic_DNA"/>
</dbReference>